<name>A0AA37H0N9_9PEZI</name>
<proteinExistence type="predicted"/>
<sequence length="168" mass="17767">MGQKASQRPRPLTTAPAPAVVLITDQGLTEGHTDVWDAVITYVRQGGTAIAMGHFSSFVKPDNIRPFFAKAGLAWDTGEYCRTMVTLNPDVAGSAATSLPTQYSQKAVFLKGVQPTAILYGIDETSVDKKEAAICFAQVGNGKIGYVGDVNVEEGTDDAILAMCGLLV</sequence>
<keyword evidence="2" id="KW-1185">Reference proteome</keyword>
<accession>A0AA37H0N9</accession>
<evidence type="ECO:0000313" key="1">
    <source>
        <dbReference type="EMBL" id="GJC90562.1"/>
    </source>
</evidence>
<organism evidence="1 2">
    <name type="scientific">Colletotrichum liriopes</name>
    <dbReference type="NCBI Taxonomy" id="708192"/>
    <lineage>
        <taxon>Eukaryota</taxon>
        <taxon>Fungi</taxon>
        <taxon>Dikarya</taxon>
        <taxon>Ascomycota</taxon>
        <taxon>Pezizomycotina</taxon>
        <taxon>Sordariomycetes</taxon>
        <taxon>Hypocreomycetidae</taxon>
        <taxon>Glomerellales</taxon>
        <taxon>Glomerellaceae</taxon>
        <taxon>Colletotrichum</taxon>
        <taxon>Colletotrichum spaethianum species complex</taxon>
    </lineage>
</organism>
<reference evidence="1 2" key="1">
    <citation type="submission" date="2021-07" db="EMBL/GenBank/DDBJ databases">
        <title>Genome data of Colletotrichum spaethianum.</title>
        <authorList>
            <person name="Utami Y.D."/>
            <person name="Hiruma K."/>
        </authorList>
    </citation>
    <scope>NUCLEOTIDE SEQUENCE [LARGE SCALE GENOMIC DNA]</scope>
    <source>
        <strain evidence="1 2">MAFF 242679</strain>
    </source>
</reference>
<dbReference type="AlphaFoldDB" id="A0AA37H0N9"/>
<gene>
    <name evidence="1" type="ORF">ColLi_13400</name>
</gene>
<dbReference type="Proteomes" id="UP001055172">
    <property type="component" value="Unassembled WGS sequence"/>
</dbReference>
<dbReference type="EMBL" id="BPPX01000056">
    <property type="protein sequence ID" value="GJC90562.1"/>
    <property type="molecule type" value="Genomic_DNA"/>
</dbReference>
<comment type="caution">
    <text evidence="1">The sequence shown here is derived from an EMBL/GenBank/DDBJ whole genome shotgun (WGS) entry which is preliminary data.</text>
</comment>
<protein>
    <submittedName>
        <fullName evidence="1">Uncharacterized protein</fullName>
    </submittedName>
</protein>
<evidence type="ECO:0000313" key="2">
    <source>
        <dbReference type="Proteomes" id="UP001055172"/>
    </source>
</evidence>